<evidence type="ECO:0000313" key="4">
    <source>
        <dbReference type="Proteomes" id="UP000326565"/>
    </source>
</evidence>
<dbReference type="GO" id="GO:0005737">
    <property type="term" value="C:cytoplasm"/>
    <property type="evidence" value="ECO:0007669"/>
    <property type="project" value="TreeGrafter"/>
</dbReference>
<feature type="domain" description="FAD dependent oxidoreductase" evidence="2">
    <location>
        <begin position="178"/>
        <end position="357"/>
    </location>
</feature>
<proteinExistence type="predicted"/>
<dbReference type="Proteomes" id="UP000326565">
    <property type="component" value="Unassembled WGS sequence"/>
</dbReference>
<organism evidence="3 4">
    <name type="scientific">Aspergillus leporis</name>
    <dbReference type="NCBI Taxonomy" id="41062"/>
    <lineage>
        <taxon>Eukaryota</taxon>
        <taxon>Fungi</taxon>
        <taxon>Dikarya</taxon>
        <taxon>Ascomycota</taxon>
        <taxon>Pezizomycotina</taxon>
        <taxon>Eurotiomycetes</taxon>
        <taxon>Eurotiomycetidae</taxon>
        <taxon>Eurotiales</taxon>
        <taxon>Aspergillaceae</taxon>
        <taxon>Aspergillus</taxon>
        <taxon>Aspergillus subgen. Circumdati</taxon>
    </lineage>
</organism>
<dbReference type="Gene3D" id="3.50.50.60">
    <property type="entry name" value="FAD/NAD(P)-binding domain"/>
    <property type="match status" value="1"/>
</dbReference>
<evidence type="ECO:0000313" key="3">
    <source>
        <dbReference type="EMBL" id="KAB8070975.1"/>
    </source>
</evidence>
<protein>
    <recommendedName>
        <fullName evidence="2">FAD dependent oxidoreductase domain-containing protein</fullName>
    </recommendedName>
</protein>
<dbReference type="InterPro" id="IPR006076">
    <property type="entry name" value="FAD-dep_OxRdtase"/>
</dbReference>
<sequence>MTIVGVKLRCTHNSPTLPETTNIAIIGSGITSLSVLTLTILVARTLCSGATGRNGDQLTPNAGEMYLHLVSRYGSEVAAEIVRFTFENLKRIRDLAGREESEVVEVEKVRVFLKEFERFRRGVKALKRDLEEFRGVYTVLERGVLKVRFLYYGLDGARGALVPAGTVWPSPSHPYVLHTPRGCLRATKIVHCTNGHVGHLIPGLRGQVYPFNGTMAVQDTNSAVTNRGAYLPWGFYYPAVYDRQSGRYGAGLYYLMQNAKTDHFFFGGEDTQVEQCLSSDDSQQKLPRFLGHDRSEEWKVISAWSGITGFSADGLPVVGRANASMTGWQGDGEYVAAAFNGYGMANCLLAGEALAKMMLGEYVA</sequence>
<name>A0A5N5WT94_9EURO</name>
<dbReference type="AlphaFoldDB" id="A0A5N5WT94"/>
<keyword evidence="1" id="KW-0812">Transmembrane</keyword>
<dbReference type="Gene3D" id="3.30.9.10">
    <property type="entry name" value="D-Amino Acid Oxidase, subunit A, domain 2"/>
    <property type="match status" value="1"/>
</dbReference>
<accession>A0A5N5WT94</accession>
<dbReference type="Pfam" id="PF01266">
    <property type="entry name" value="DAO"/>
    <property type="match status" value="1"/>
</dbReference>
<keyword evidence="1" id="KW-0472">Membrane</keyword>
<reference evidence="3 4" key="1">
    <citation type="submission" date="2019-04" db="EMBL/GenBank/DDBJ databases">
        <title>Friends and foes A comparative genomics study of 23 Aspergillus species from section Flavi.</title>
        <authorList>
            <consortium name="DOE Joint Genome Institute"/>
            <person name="Kjaerbolling I."/>
            <person name="Vesth T."/>
            <person name="Frisvad J.C."/>
            <person name="Nybo J.L."/>
            <person name="Theobald S."/>
            <person name="Kildgaard S."/>
            <person name="Isbrandt T."/>
            <person name="Kuo A."/>
            <person name="Sato A."/>
            <person name="Lyhne E.K."/>
            <person name="Kogle M.E."/>
            <person name="Wiebenga A."/>
            <person name="Kun R.S."/>
            <person name="Lubbers R.J."/>
            <person name="Makela M.R."/>
            <person name="Barry K."/>
            <person name="Chovatia M."/>
            <person name="Clum A."/>
            <person name="Daum C."/>
            <person name="Haridas S."/>
            <person name="He G."/>
            <person name="LaButti K."/>
            <person name="Lipzen A."/>
            <person name="Mondo S."/>
            <person name="Riley R."/>
            <person name="Salamov A."/>
            <person name="Simmons B.A."/>
            <person name="Magnuson J.K."/>
            <person name="Henrissat B."/>
            <person name="Mortensen U.H."/>
            <person name="Larsen T.O."/>
            <person name="Devries R.P."/>
            <person name="Grigoriev I.V."/>
            <person name="Machida M."/>
            <person name="Baker S.E."/>
            <person name="Andersen M.R."/>
        </authorList>
    </citation>
    <scope>NUCLEOTIDE SEQUENCE [LARGE SCALE GENOMIC DNA]</scope>
    <source>
        <strain evidence="3 4">CBS 151.66</strain>
    </source>
</reference>
<evidence type="ECO:0000256" key="1">
    <source>
        <dbReference type="SAM" id="Phobius"/>
    </source>
</evidence>
<dbReference type="PANTHER" id="PTHR13847:SF213">
    <property type="entry name" value="DEPENDENT OXIDOREDUCTASE, PUTATIVE-RELATED"/>
    <property type="match status" value="1"/>
</dbReference>
<dbReference type="EMBL" id="ML732286">
    <property type="protein sequence ID" value="KAB8070975.1"/>
    <property type="molecule type" value="Genomic_DNA"/>
</dbReference>
<dbReference type="OrthoDB" id="512662at2759"/>
<dbReference type="SUPFAM" id="SSF51971">
    <property type="entry name" value="Nucleotide-binding domain"/>
    <property type="match status" value="1"/>
</dbReference>
<gene>
    <name evidence="3" type="ORF">BDV29DRAFT_197696</name>
</gene>
<dbReference type="PANTHER" id="PTHR13847">
    <property type="entry name" value="SARCOSINE DEHYDROGENASE-RELATED"/>
    <property type="match status" value="1"/>
</dbReference>
<feature type="transmembrane region" description="Helical" evidence="1">
    <location>
        <begin position="23"/>
        <end position="43"/>
    </location>
</feature>
<evidence type="ECO:0000259" key="2">
    <source>
        <dbReference type="Pfam" id="PF01266"/>
    </source>
</evidence>
<dbReference type="InterPro" id="IPR036188">
    <property type="entry name" value="FAD/NAD-bd_sf"/>
</dbReference>
<keyword evidence="1" id="KW-1133">Transmembrane helix</keyword>
<keyword evidence="4" id="KW-1185">Reference proteome</keyword>